<name>A0A667HYL0_LYNCA</name>
<dbReference type="Gene3D" id="6.10.250.2180">
    <property type="match status" value="1"/>
</dbReference>
<keyword evidence="3" id="KW-0851">Voltage-gated channel</keyword>
<sequence length="304" mass="34302">MSHFRAVISWVPKSLPEDLKCLPTHQCLQTVNSVSQLIFPSPREGYPESPAPPAFMSHPLPVHRPGQNDLPSLAWSQLSSQPLPLPSQRLVGMNMPLNSDGTVTFNATLFALVRTALKIKTEGNFEQANEELRAIIKKIWKRTSMKLLDQVIPPIGDDEVTVGKFYATFLIQEHFRKFMKRQEEYYGYRPKKDTVQIQAGLRTIEEEAAPEIRRTISGDLTAEEELERAMVEAAMEEGIFRRTGGLFGQVDNFMERTNSLPPVMANQRPLQFAEDRDGRAGITRLLGGFPSRSTHQPSCSCQHQ</sequence>
<dbReference type="GO" id="GO:0005891">
    <property type="term" value="C:voltage-gated calcium channel complex"/>
    <property type="evidence" value="ECO:0007669"/>
    <property type="project" value="TreeGrafter"/>
</dbReference>
<evidence type="ECO:0000259" key="7">
    <source>
        <dbReference type="SMART" id="SM01062"/>
    </source>
</evidence>
<keyword evidence="6" id="KW-0407">Ion channel</keyword>
<dbReference type="GO" id="GO:0008331">
    <property type="term" value="F:high voltage-gated calcium channel activity"/>
    <property type="evidence" value="ECO:0007669"/>
    <property type="project" value="TreeGrafter"/>
</dbReference>
<dbReference type="GO" id="GO:0098703">
    <property type="term" value="P:calcium ion import across plasma membrane"/>
    <property type="evidence" value="ECO:0007669"/>
    <property type="project" value="TreeGrafter"/>
</dbReference>
<dbReference type="PANTHER" id="PTHR45628:SF9">
    <property type="entry name" value="VOLTAGE-DEPENDENT L-TYPE CALCIUM CHANNEL SUBUNIT ALPHA-1S"/>
    <property type="match status" value="1"/>
</dbReference>
<evidence type="ECO:0000256" key="6">
    <source>
        <dbReference type="ARBA" id="ARBA00023303"/>
    </source>
</evidence>
<dbReference type="Ensembl" id="ENSLCNT00005035280.1">
    <property type="protein sequence ID" value="ENSLCNP00005031599.1"/>
    <property type="gene ID" value="ENSLCNG00005020600.1"/>
</dbReference>
<reference evidence="8" key="1">
    <citation type="submission" date="2025-08" db="UniProtKB">
        <authorList>
            <consortium name="Ensembl"/>
        </authorList>
    </citation>
    <scope>IDENTIFICATION</scope>
</reference>
<keyword evidence="5" id="KW-1015">Disulfide bond</keyword>
<dbReference type="PANTHER" id="PTHR45628">
    <property type="entry name" value="VOLTAGE-DEPENDENT CALCIUM CHANNEL TYPE A SUBUNIT ALPHA-1"/>
    <property type="match status" value="1"/>
</dbReference>
<accession>A0A667HYL0</accession>
<reference evidence="8" key="2">
    <citation type="submission" date="2025-09" db="UniProtKB">
        <authorList>
            <consortium name="Ensembl"/>
        </authorList>
    </citation>
    <scope>IDENTIFICATION</scope>
</reference>
<keyword evidence="4" id="KW-0406">Ion transport</keyword>
<protein>
    <recommendedName>
        <fullName evidence="7">Voltage-dependent calcium channel alpha-1 subunit IQ domain-containing protein</fullName>
    </recommendedName>
</protein>
<evidence type="ECO:0000256" key="5">
    <source>
        <dbReference type="ARBA" id="ARBA00023157"/>
    </source>
</evidence>
<evidence type="ECO:0000313" key="8">
    <source>
        <dbReference type="Ensembl" id="ENSLCNP00005031599.1"/>
    </source>
</evidence>
<evidence type="ECO:0000256" key="4">
    <source>
        <dbReference type="ARBA" id="ARBA00023065"/>
    </source>
</evidence>
<keyword evidence="2" id="KW-0677">Repeat</keyword>
<dbReference type="Pfam" id="PF08763">
    <property type="entry name" value="Ca_chan_IQ"/>
    <property type="match status" value="1"/>
</dbReference>
<evidence type="ECO:0000256" key="1">
    <source>
        <dbReference type="ARBA" id="ARBA00022448"/>
    </source>
</evidence>
<dbReference type="InterPro" id="IPR014873">
    <property type="entry name" value="VDCC_a1su_IQ"/>
</dbReference>
<evidence type="ECO:0000313" key="9">
    <source>
        <dbReference type="Proteomes" id="UP000472241"/>
    </source>
</evidence>
<keyword evidence="9" id="KW-1185">Reference proteome</keyword>
<dbReference type="SMART" id="SM01062">
    <property type="entry name" value="Ca_chan_IQ"/>
    <property type="match status" value="1"/>
</dbReference>
<dbReference type="InterPro" id="IPR050599">
    <property type="entry name" value="VDCC_alpha-1_subunit"/>
</dbReference>
<keyword evidence="1" id="KW-0813">Transport</keyword>
<feature type="domain" description="Voltage-dependent calcium channel alpha-1 subunit IQ" evidence="7">
    <location>
        <begin position="157"/>
        <end position="190"/>
    </location>
</feature>
<organism evidence="8 9">
    <name type="scientific">Lynx canadensis</name>
    <name type="common">Canada lynx</name>
    <name type="synonym">Felis canadensis</name>
    <dbReference type="NCBI Taxonomy" id="61383"/>
    <lineage>
        <taxon>Eukaryota</taxon>
        <taxon>Metazoa</taxon>
        <taxon>Chordata</taxon>
        <taxon>Craniata</taxon>
        <taxon>Vertebrata</taxon>
        <taxon>Euteleostomi</taxon>
        <taxon>Mammalia</taxon>
        <taxon>Eutheria</taxon>
        <taxon>Laurasiatheria</taxon>
        <taxon>Carnivora</taxon>
        <taxon>Feliformia</taxon>
        <taxon>Felidae</taxon>
        <taxon>Felinae</taxon>
        <taxon>Lynx</taxon>
    </lineage>
</organism>
<evidence type="ECO:0000256" key="2">
    <source>
        <dbReference type="ARBA" id="ARBA00022737"/>
    </source>
</evidence>
<proteinExistence type="predicted"/>
<dbReference type="AlphaFoldDB" id="A0A667HYL0"/>
<evidence type="ECO:0000256" key="3">
    <source>
        <dbReference type="ARBA" id="ARBA00022882"/>
    </source>
</evidence>
<dbReference type="Proteomes" id="UP000472241">
    <property type="component" value="Unplaced"/>
</dbReference>